<evidence type="ECO:0000256" key="1">
    <source>
        <dbReference type="ARBA" id="ARBA00011046"/>
    </source>
</evidence>
<dbReference type="Pfam" id="PF03965">
    <property type="entry name" value="Penicillinase_R"/>
    <property type="match status" value="1"/>
</dbReference>
<name>A0A2K2FMP0_9CLOT</name>
<dbReference type="EMBL" id="NIOJ01000014">
    <property type="protein sequence ID" value="PNU00036.1"/>
    <property type="molecule type" value="Genomic_DNA"/>
</dbReference>
<evidence type="ECO:0000256" key="4">
    <source>
        <dbReference type="ARBA" id="ARBA00023163"/>
    </source>
</evidence>
<dbReference type="GO" id="GO:0003677">
    <property type="term" value="F:DNA binding"/>
    <property type="evidence" value="ECO:0007669"/>
    <property type="project" value="UniProtKB-KW"/>
</dbReference>
<keyword evidence="3" id="KW-0238">DNA-binding</keyword>
<dbReference type="GO" id="GO:0045892">
    <property type="term" value="P:negative regulation of DNA-templated transcription"/>
    <property type="evidence" value="ECO:0007669"/>
    <property type="project" value="InterPro"/>
</dbReference>
<keyword evidence="2" id="KW-0805">Transcription regulation</keyword>
<evidence type="ECO:0000313" key="6">
    <source>
        <dbReference type="Proteomes" id="UP000236151"/>
    </source>
</evidence>
<dbReference type="KEGG" id="cthd:CDO33_09100"/>
<keyword evidence="4" id="KW-0804">Transcription</keyword>
<gene>
    <name evidence="5" type="ORF">CDQ84_07400</name>
</gene>
<evidence type="ECO:0000256" key="2">
    <source>
        <dbReference type="ARBA" id="ARBA00023015"/>
    </source>
</evidence>
<organism evidence="5 6">
    <name type="scientific">Clostridium thermosuccinogenes</name>
    <dbReference type="NCBI Taxonomy" id="84032"/>
    <lineage>
        <taxon>Bacteria</taxon>
        <taxon>Bacillati</taxon>
        <taxon>Bacillota</taxon>
        <taxon>Clostridia</taxon>
        <taxon>Eubacteriales</taxon>
        <taxon>Clostridiaceae</taxon>
        <taxon>Clostridium</taxon>
    </lineage>
</organism>
<dbReference type="InterPro" id="IPR005650">
    <property type="entry name" value="BlaI_family"/>
</dbReference>
<dbReference type="PIRSF" id="PIRSF019455">
    <property type="entry name" value="CopR_AtkY"/>
    <property type="match status" value="1"/>
</dbReference>
<evidence type="ECO:0008006" key="7">
    <source>
        <dbReference type="Google" id="ProtNLM"/>
    </source>
</evidence>
<accession>A0A2K2FMP0</accession>
<protein>
    <recommendedName>
        <fullName evidence="7">Transcriptional regulator</fullName>
    </recommendedName>
</protein>
<reference evidence="5 6" key="1">
    <citation type="submission" date="2017-06" db="EMBL/GenBank/DDBJ databases">
        <title>Investigating the central metabolism of Clostridium thermosuccinogenes.</title>
        <authorList>
            <person name="Koendjbiharie J.G."/>
            <person name="van Kranenburg R."/>
        </authorList>
    </citation>
    <scope>NUCLEOTIDE SEQUENCE [LARGE SCALE GENOMIC DNA]</scope>
    <source>
        <strain evidence="5 6">DSM 5806</strain>
    </source>
</reference>
<dbReference type="InterPro" id="IPR036390">
    <property type="entry name" value="WH_DNA-bd_sf"/>
</dbReference>
<comment type="similarity">
    <text evidence="1">Belongs to the BlaI transcriptional regulatory family.</text>
</comment>
<dbReference type="InterPro" id="IPR036388">
    <property type="entry name" value="WH-like_DNA-bd_sf"/>
</dbReference>
<evidence type="ECO:0000256" key="3">
    <source>
        <dbReference type="ARBA" id="ARBA00023125"/>
    </source>
</evidence>
<dbReference type="Proteomes" id="UP000236151">
    <property type="component" value="Unassembled WGS sequence"/>
</dbReference>
<keyword evidence="6" id="KW-1185">Reference proteome</keyword>
<dbReference type="SUPFAM" id="SSF46785">
    <property type="entry name" value="Winged helix' DNA-binding domain"/>
    <property type="match status" value="1"/>
</dbReference>
<sequence>MYEVCAMKGKEYQISQAEWQVMKVLWECPGLTAAQISSKVSKENNWSDGTTRTYLRRLIDKGVLRYEQDKKDSRIYYYFPVISEQEALEQESRSFLSRIVKGRAGIVLASLVKNSDLTGEEIKELEEILRQRRRDKNE</sequence>
<dbReference type="Gene3D" id="1.10.4040.10">
    <property type="entry name" value="Penicillinase repressor domain"/>
    <property type="match status" value="1"/>
</dbReference>
<dbReference type="AlphaFoldDB" id="A0A2K2FMP0"/>
<proteinExistence type="inferred from homology"/>
<evidence type="ECO:0000313" key="5">
    <source>
        <dbReference type="EMBL" id="PNU00036.1"/>
    </source>
</evidence>
<comment type="caution">
    <text evidence="5">The sequence shown here is derived from an EMBL/GenBank/DDBJ whole genome shotgun (WGS) entry which is preliminary data.</text>
</comment>
<dbReference type="Gene3D" id="1.10.10.10">
    <property type="entry name" value="Winged helix-like DNA-binding domain superfamily/Winged helix DNA-binding domain"/>
    <property type="match status" value="1"/>
</dbReference>